<dbReference type="RefSeq" id="WP_003649642.1">
    <property type="nucleotide sequence ID" value="NZ_CP040500.1"/>
</dbReference>
<evidence type="ECO:0000313" key="2">
    <source>
        <dbReference type="EMBL" id="EFJ69444.1"/>
    </source>
</evidence>
<comment type="caution">
    <text evidence="2">The sequence shown here is derived from an EMBL/GenBank/DDBJ whole genome shotgun (WGS) entry which is preliminary data.</text>
</comment>
<feature type="signal peptide" evidence="1">
    <location>
        <begin position="1"/>
        <end position="29"/>
    </location>
</feature>
<protein>
    <recommendedName>
        <fullName evidence="4">Gram-positive signal peptide protein, YSIRK family</fullName>
    </recommendedName>
</protein>
<dbReference type="AlphaFoldDB" id="A0AA87AL35"/>
<organism evidence="2 3">
    <name type="scientific">Lactobacillus paragasseri JV-V03</name>
    <dbReference type="NCBI Taxonomy" id="525326"/>
    <lineage>
        <taxon>Bacteria</taxon>
        <taxon>Bacillati</taxon>
        <taxon>Bacillota</taxon>
        <taxon>Bacilli</taxon>
        <taxon>Lactobacillales</taxon>
        <taxon>Lactobacillaceae</taxon>
        <taxon>Lactobacillus</taxon>
    </lineage>
</organism>
<feature type="chain" id="PRO_5041699538" description="Gram-positive signal peptide protein, YSIRK family" evidence="1">
    <location>
        <begin position="30"/>
        <end position="77"/>
    </location>
</feature>
<dbReference type="EMBL" id="ACGO02000002">
    <property type="protein sequence ID" value="EFJ69444.1"/>
    <property type="molecule type" value="Genomic_DNA"/>
</dbReference>
<proteinExistence type="predicted"/>
<reference evidence="2 3" key="1">
    <citation type="submission" date="2010-06" db="EMBL/GenBank/DDBJ databases">
        <authorList>
            <person name="Muzny D."/>
            <person name="Qin X."/>
            <person name="Buhay C."/>
            <person name="Dugan-Rocha S."/>
            <person name="Ding Y."/>
            <person name="Chen G."/>
            <person name="Hawes A."/>
            <person name="Holder M."/>
            <person name="Jhangiani S."/>
            <person name="Johnson A."/>
            <person name="Khan Z."/>
            <person name="Li Z."/>
            <person name="Liu W."/>
            <person name="Liu X."/>
            <person name="Perez L."/>
            <person name="Shen H."/>
            <person name="Wang Q."/>
            <person name="Watt J."/>
            <person name="Xi L."/>
            <person name="Xin Y."/>
            <person name="Zhou J."/>
            <person name="Deng J."/>
            <person name="Jiang H."/>
            <person name="Liu Y."/>
            <person name="Qu J."/>
            <person name="Song X.-Z."/>
            <person name="Zhang L."/>
            <person name="Villasana D."/>
            <person name="Johnson A."/>
            <person name="Liu J."/>
            <person name="Liyanage D."/>
            <person name="Lorensuhewa L."/>
            <person name="Robinson T."/>
            <person name="Song A."/>
            <person name="Song B.-B."/>
            <person name="Dinh H."/>
            <person name="Thornton R."/>
            <person name="Coyle M."/>
            <person name="Francisco L."/>
            <person name="Jackson L."/>
            <person name="Javaid M."/>
            <person name="Korchina V."/>
            <person name="Kovar C."/>
            <person name="Mata R."/>
            <person name="Mathew T."/>
            <person name="Ngo R."/>
            <person name="Nguyen L."/>
            <person name="Nguyen N."/>
            <person name="Okwuonu G."/>
            <person name="Ongeri F."/>
            <person name="Pham C."/>
            <person name="Simmons D."/>
            <person name="Wilczek-Boney K."/>
            <person name="Hale W."/>
            <person name="Jakkamsetti A."/>
            <person name="Pham P."/>
            <person name="Ruth R."/>
            <person name="San Lucas F."/>
            <person name="Warren J."/>
            <person name="Zhang J."/>
            <person name="Zhao Z."/>
            <person name="Zhou C."/>
            <person name="Zhu D."/>
            <person name="Lee S."/>
            <person name="Bess C."/>
            <person name="Blankenburg K."/>
            <person name="Forbes L."/>
            <person name="Fu Q."/>
            <person name="Gubbala S."/>
            <person name="Hirani K."/>
            <person name="Jayaseelan J.C."/>
            <person name="Lara F."/>
            <person name="Munidasa M."/>
            <person name="Palculict T."/>
            <person name="Patil S."/>
            <person name="Pu L.-L."/>
            <person name="Saada N."/>
            <person name="Tang L."/>
            <person name="Weissenberger G."/>
            <person name="Zhu Y."/>
            <person name="Hemphill L."/>
            <person name="Shang Y."/>
            <person name="Youmans B."/>
            <person name="Ayvaz T."/>
            <person name="Ross M."/>
            <person name="Santibanez J."/>
            <person name="Aqrawi P."/>
            <person name="Gross S."/>
            <person name="Joshi V."/>
            <person name="Fowler G."/>
            <person name="Nazareth L."/>
            <person name="Reid J."/>
            <person name="Worley K."/>
            <person name="Petrosino J."/>
            <person name="Highlander S."/>
            <person name="Gibbs R."/>
        </authorList>
    </citation>
    <scope>NUCLEOTIDE SEQUENCE [LARGE SCALE GENOMIC DNA]</scope>
    <source>
        <strain evidence="2 3">JV-V03</strain>
    </source>
</reference>
<keyword evidence="1" id="KW-0732">Signal</keyword>
<evidence type="ECO:0008006" key="4">
    <source>
        <dbReference type="Google" id="ProtNLM"/>
    </source>
</evidence>
<dbReference type="Proteomes" id="UP000003672">
    <property type="component" value="Unassembled WGS sequence"/>
</dbReference>
<evidence type="ECO:0000256" key="1">
    <source>
        <dbReference type="SAM" id="SignalP"/>
    </source>
</evidence>
<name>A0AA87AL35_9LACO</name>
<sequence length="77" mass="7793">MKSKKLVATVGAVALGLSILSLTSHKVSAAKVSTNRVLESKSVSGSWQNRITGPEYGGGGGGYSFLGTVMNIGVIPA</sequence>
<accession>A0AA87AL35</accession>
<gene>
    <name evidence="2" type="ORF">HMPREF0514_11514</name>
</gene>
<evidence type="ECO:0000313" key="3">
    <source>
        <dbReference type="Proteomes" id="UP000003672"/>
    </source>
</evidence>